<dbReference type="AlphaFoldDB" id="A0A835BB46"/>
<organism evidence="13 14">
    <name type="scientific">Digitaria exilis</name>
    <dbReference type="NCBI Taxonomy" id="1010633"/>
    <lineage>
        <taxon>Eukaryota</taxon>
        <taxon>Viridiplantae</taxon>
        <taxon>Streptophyta</taxon>
        <taxon>Embryophyta</taxon>
        <taxon>Tracheophyta</taxon>
        <taxon>Spermatophyta</taxon>
        <taxon>Magnoliopsida</taxon>
        <taxon>Liliopsida</taxon>
        <taxon>Poales</taxon>
        <taxon>Poaceae</taxon>
        <taxon>PACMAD clade</taxon>
        <taxon>Panicoideae</taxon>
        <taxon>Panicodae</taxon>
        <taxon>Paniceae</taxon>
        <taxon>Anthephorinae</taxon>
        <taxon>Digitaria</taxon>
    </lineage>
</organism>
<reference evidence="13" key="1">
    <citation type="submission" date="2020-07" db="EMBL/GenBank/DDBJ databases">
        <title>Genome sequence and genetic diversity analysis of an under-domesticated orphan crop, white fonio (Digitaria exilis).</title>
        <authorList>
            <person name="Bennetzen J.L."/>
            <person name="Chen S."/>
            <person name="Ma X."/>
            <person name="Wang X."/>
            <person name="Yssel A.E.J."/>
            <person name="Chaluvadi S.R."/>
            <person name="Johnson M."/>
            <person name="Gangashetty P."/>
            <person name="Hamidou F."/>
            <person name="Sanogo M.D."/>
            <person name="Zwaenepoel A."/>
            <person name="Wallace J."/>
            <person name="Van De Peer Y."/>
            <person name="Van Deynze A."/>
        </authorList>
    </citation>
    <scope>NUCLEOTIDE SEQUENCE</scope>
    <source>
        <tissue evidence="13">Leaves</tissue>
    </source>
</reference>
<keyword evidence="8 12" id="KW-1133">Transmembrane helix</keyword>
<keyword evidence="5 12" id="KW-0762">Sugar transport</keyword>
<dbReference type="FunFam" id="1.20.1280.290:FF:000001">
    <property type="entry name" value="Bidirectional sugar transporter SWEET"/>
    <property type="match status" value="1"/>
</dbReference>
<sequence length="300" mass="32516">MMCMRFYQSFGSAPMAGGLFSMEHPWASVFGILGNIVSFLVFLAPMPTFLRVYRKKSTEGFSSLPYVVALFSCMLWILYALVKTNSSPLLTINAFGCAVESVYILLYLVYAPRAARLRALASFLLLDVAAFSLIVVVTVVLVAEPHRVKVLGTICLAFSMAVFVAPMSVIFVVIRTKSAEFMPFSLSFFLTLSAVAWFFYGLFTNDLYVTLPNVGGFFFGCIQMVLYCCYRKPKSASVVLPTTGPTAAQQAAEMELPLAALDAVAVLPACAVPVLAVASGLQKLEEAATGSPRKGSFKAI</sequence>
<keyword evidence="14" id="KW-1185">Reference proteome</keyword>
<evidence type="ECO:0000256" key="9">
    <source>
        <dbReference type="ARBA" id="ARBA00023136"/>
    </source>
</evidence>
<dbReference type="Proteomes" id="UP000636709">
    <property type="component" value="Unassembled WGS sequence"/>
</dbReference>
<feature type="transmembrane region" description="Helical" evidence="12">
    <location>
        <begin position="122"/>
        <end position="143"/>
    </location>
</feature>
<evidence type="ECO:0000256" key="4">
    <source>
        <dbReference type="ARBA" id="ARBA00022475"/>
    </source>
</evidence>
<protein>
    <recommendedName>
        <fullName evidence="12">Bidirectional sugar transporter SWEET</fullName>
    </recommendedName>
</protein>
<dbReference type="PANTHER" id="PTHR10791">
    <property type="entry name" value="RAG1-ACTIVATING PROTEIN 1"/>
    <property type="match status" value="1"/>
</dbReference>
<comment type="similarity">
    <text evidence="2 12">Belongs to the SWEET sugar transporter family.</text>
</comment>
<evidence type="ECO:0000313" key="13">
    <source>
        <dbReference type="EMBL" id="KAF8694954.1"/>
    </source>
</evidence>
<keyword evidence="6 12" id="KW-0812">Transmembrane</keyword>
<comment type="function">
    <text evidence="10">Mediates both low-affinity uptake and efflux of sugar across the plasma membrane.</text>
</comment>
<evidence type="ECO:0000256" key="6">
    <source>
        <dbReference type="ARBA" id="ARBA00022692"/>
    </source>
</evidence>
<dbReference type="InterPro" id="IPR047664">
    <property type="entry name" value="SWEET"/>
</dbReference>
<feature type="transmembrane region" description="Helical" evidence="12">
    <location>
        <begin position="149"/>
        <end position="174"/>
    </location>
</feature>
<comment type="caution">
    <text evidence="13">The sequence shown here is derived from an EMBL/GenBank/DDBJ whole genome shotgun (WGS) entry which is preliminary data.</text>
</comment>
<evidence type="ECO:0000256" key="7">
    <source>
        <dbReference type="ARBA" id="ARBA00022737"/>
    </source>
</evidence>
<feature type="transmembrane region" description="Helical" evidence="12">
    <location>
        <begin position="209"/>
        <end position="230"/>
    </location>
</feature>
<dbReference type="OrthoDB" id="409725at2759"/>
<feature type="transmembrane region" description="Helical" evidence="12">
    <location>
        <begin position="25"/>
        <end position="44"/>
    </location>
</feature>
<dbReference type="Pfam" id="PF03083">
    <property type="entry name" value="MtN3_slv"/>
    <property type="match status" value="2"/>
</dbReference>
<comment type="subcellular location">
    <subcellularLocation>
        <location evidence="1 12">Cell membrane</location>
        <topology evidence="1 12">Multi-pass membrane protein</topology>
    </subcellularLocation>
</comment>
<evidence type="ECO:0000256" key="10">
    <source>
        <dbReference type="ARBA" id="ARBA00037238"/>
    </source>
</evidence>
<keyword evidence="3 12" id="KW-0813">Transport</keyword>
<dbReference type="Gene3D" id="1.20.1280.290">
    <property type="match status" value="2"/>
</dbReference>
<feature type="transmembrane region" description="Helical" evidence="12">
    <location>
        <begin position="181"/>
        <end position="203"/>
    </location>
</feature>
<proteinExistence type="inferred from homology"/>
<evidence type="ECO:0000256" key="11">
    <source>
        <dbReference type="ARBA" id="ARBA00038715"/>
    </source>
</evidence>
<evidence type="ECO:0000256" key="12">
    <source>
        <dbReference type="RuleBase" id="RU910715"/>
    </source>
</evidence>
<evidence type="ECO:0000256" key="8">
    <source>
        <dbReference type="ARBA" id="ARBA00022989"/>
    </source>
</evidence>
<feature type="transmembrane region" description="Helical" evidence="12">
    <location>
        <begin position="88"/>
        <end position="110"/>
    </location>
</feature>
<evidence type="ECO:0000256" key="5">
    <source>
        <dbReference type="ARBA" id="ARBA00022597"/>
    </source>
</evidence>
<dbReference type="GO" id="GO:0005886">
    <property type="term" value="C:plasma membrane"/>
    <property type="evidence" value="ECO:0007669"/>
    <property type="project" value="UniProtKB-SubCell"/>
</dbReference>
<accession>A0A835BB46</accession>
<dbReference type="GO" id="GO:0051119">
    <property type="term" value="F:sugar transmembrane transporter activity"/>
    <property type="evidence" value="ECO:0007669"/>
    <property type="project" value="InterPro"/>
</dbReference>
<comment type="function">
    <text evidence="12">Mediates both low-affinity uptake and efflux of sugar across the membrane.</text>
</comment>
<gene>
    <name evidence="13" type="ORF">HU200_038063</name>
</gene>
<feature type="transmembrane region" description="Helical" evidence="12">
    <location>
        <begin position="64"/>
        <end position="82"/>
    </location>
</feature>
<dbReference type="InterPro" id="IPR004316">
    <property type="entry name" value="SWEET_rpt"/>
</dbReference>
<name>A0A835BB46_9POAL</name>
<evidence type="ECO:0000313" key="14">
    <source>
        <dbReference type="Proteomes" id="UP000636709"/>
    </source>
</evidence>
<keyword evidence="4" id="KW-1003">Cell membrane</keyword>
<keyword evidence="7" id="KW-0677">Repeat</keyword>
<dbReference type="EMBL" id="JACEFO010001901">
    <property type="protein sequence ID" value="KAF8694954.1"/>
    <property type="molecule type" value="Genomic_DNA"/>
</dbReference>
<comment type="subunit">
    <text evidence="11">Forms homooligomers and/or heterooligomers.</text>
</comment>
<keyword evidence="9 12" id="KW-0472">Membrane</keyword>
<evidence type="ECO:0000256" key="1">
    <source>
        <dbReference type="ARBA" id="ARBA00004651"/>
    </source>
</evidence>
<evidence type="ECO:0000256" key="3">
    <source>
        <dbReference type="ARBA" id="ARBA00022448"/>
    </source>
</evidence>
<dbReference type="PANTHER" id="PTHR10791:SF37">
    <property type="entry name" value="OS09G0508250 PROTEIN"/>
    <property type="match status" value="1"/>
</dbReference>
<evidence type="ECO:0000256" key="2">
    <source>
        <dbReference type="ARBA" id="ARBA00007809"/>
    </source>
</evidence>
<dbReference type="FunFam" id="1.20.1280.290:FF:000003">
    <property type="entry name" value="Bidirectional sugar transporter SWEET"/>
    <property type="match status" value="1"/>
</dbReference>